<dbReference type="InterPro" id="IPR050955">
    <property type="entry name" value="Plant_Biomass_Hydrol_Est"/>
</dbReference>
<dbReference type="Proteomes" id="UP001198182">
    <property type="component" value="Unassembled WGS sequence"/>
</dbReference>
<gene>
    <name evidence="6" type="ORF">LKD81_08620</name>
</gene>
<dbReference type="GO" id="GO:0016787">
    <property type="term" value="F:hydrolase activity"/>
    <property type="evidence" value="ECO:0007669"/>
    <property type="project" value="UniProtKB-KW"/>
</dbReference>
<dbReference type="InterPro" id="IPR003140">
    <property type="entry name" value="PLipase/COase/thioEstase"/>
</dbReference>
<comment type="caution">
    <text evidence="6">The sequence shown here is derived from an EMBL/GenBank/DDBJ whole genome shotgun (WGS) entry which is preliminary data.</text>
</comment>
<evidence type="ECO:0000256" key="2">
    <source>
        <dbReference type="ARBA" id="ARBA00022801"/>
    </source>
</evidence>
<sequence>MKIRKCGRFAIALALAFSMAACGQAASGDANTTAAADTTEAAATAESTVVESTAEESTQQETKAAETEAETQKAAESDKKAVSFTVDEENKAIYAPQELEIAPDSDRASPVEVYEKFDWYVWNFDIDPELDAVGTFGDGVGTIYFRLYVPETKEGETYPIVMGLGGLGNSNSFVNNSYARYGAYYACDTIQEKYPSYVLTFHVPFEACTNYDAELAYVYQFGEIAKAVAAEYGNVDMDRIYSTGLSQGAGWSYELAAVQPDLLAAILIDAGTTVHTTWGDQCDMQAIADSDVNIYILHGYNDQYIPINEAYRTYNTLQKMGKKNMLMRITDDKHGIVNIPLWSNTEITDFMDWMLSQKKSVPCVDTPVLEEDGEYKDYRWAGVWALENIDGWQTAIDYANWVEPKENATWEQLKSDVAVGFADGKGGTGKWNLARIRIGDELQTTYDDKGKVAGLLSTEADAEKTIVVKPGDILAVTIQGYTGAYGDDWEAFQKEWSVDWAVLKGSVTNIELTSEASPTAVVRPSTVALANGAGPNQNNSLYTWNAIDGRQVYCRIDVAEEFEGEELVVAFRLTRDLGNGEYASYWHMVQCEVQK</sequence>
<accession>A0AAE3EA86</accession>
<feature type="chain" id="PRO_5041907770" evidence="4">
    <location>
        <begin position="26"/>
        <end position="595"/>
    </location>
</feature>
<keyword evidence="2" id="KW-0378">Hydrolase</keyword>
<evidence type="ECO:0000259" key="5">
    <source>
        <dbReference type="Pfam" id="PF02230"/>
    </source>
</evidence>
<evidence type="ECO:0000256" key="1">
    <source>
        <dbReference type="ARBA" id="ARBA00022729"/>
    </source>
</evidence>
<reference evidence="6" key="1">
    <citation type="submission" date="2021-10" db="EMBL/GenBank/DDBJ databases">
        <title>Anaerobic single-cell dispensing facilitates the cultivation of human gut bacteria.</title>
        <authorList>
            <person name="Afrizal A."/>
        </authorList>
    </citation>
    <scope>NUCLEOTIDE SEQUENCE</scope>
    <source>
        <strain evidence="6">CLA-AA-H215</strain>
    </source>
</reference>
<feature type="compositionally biased region" description="Basic and acidic residues" evidence="3">
    <location>
        <begin position="63"/>
        <end position="81"/>
    </location>
</feature>
<evidence type="ECO:0000313" key="7">
    <source>
        <dbReference type="Proteomes" id="UP001198182"/>
    </source>
</evidence>
<dbReference type="InterPro" id="IPR029058">
    <property type="entry name" value="AB_hydrolase_fold"/>
</dbReference>
<dbReference type="Gene3D" id="3.40.50.1820">
    <property type="entry name" value="alpha/beta hydrolase"/>
    <property type="match status" value="1"/>
</dbReference>
<keyword evidence="7" id="KW-1185">Reference proteome</keyword>
<feature type="domain" description="Phospholipase/carboxylesterase/thioesterase" evidence="5">
    <location>
        <begin position="232"/>
        <end position="338"/>
    </location>
</feature>
<name>A0AAE3EA86_9FIRM</name>
<dbReference type="PANTHER" id="PTHR43037:SF5">
    <property type="entry name" value="FERULOYL ESTERASE"/>
    <property type="match status" value="1"/>
</dbReference>
<evidence type="ECO:0000256" key="3">
    <source>
        <dbReference type="SAM" id="MobiDB-lite"/>
    </source>
</evidence>
<feature type="signal peptide" evidence="4">
    <location>
        <begin position="1"/>
        <end position="25"/>
    </location>
</feature>
<dbReference type="AlphaFoldDB" id="A0AAE3EA86"/>
<dbReference type="EMBL" id="JAJEQR010000021">
    <property type="protein sequence ID" value="MCC2231059.1"/>
    <property type="molecule type" value="Genomic_DNA"/>
</dbReference>
<feature type="region of interest" description="Disordered" evidence="3">
    <location>
        <begin position="51"/>
        <end position="81"/>
    </location>
</feature>
<proteinExistence type="predicted"/>
<keyword evidence="1 4" id="KW-0732">Signal</keyword>
<dbReference type="PROSITE" id="PS51257">
    <property type="entry name" value="PROKAR_LIPOPROTEIN"/>
    <property type="match status" value="1"/>
</dbReference>
<evidence type="ECO:0000256" key="4">
    <source>
        <dbReference type="SAM" id="SignalP"/>
    </source>
</evidence>
<organism evidence="6 7">
    <name type="scientific">Hominifimenecus microfluidus</name>
    <dbReference type="NCBI Taxonomy" id="2885348"/>
    <lineage>
        <taxon>Bacteria</taxon>
        <taxon>Bacillati</taxon>
        <taxon>Bacillota</taxon>
        <taxon>Clostridia</taxon>
        <taxon>Lachnospirales</taxon>
        <taxon>Lachnospiraceae</taxon>
        <taxon>Hominifimenecus</taxon>
    </lineage>
</organism>
<feature type="compositionally biased region" description="Low complexity" evidence="3">
    <location>
        <begin position="51"/>
        <end position="62"/>
    </location>
</feature>
<dbReference type="PANTHER" id="PTHR43037">
    <property type="entry name" value="UNNAMED PRODUCT-RELATED"/>
    <property type="match status" value="1"/>
</dbReference>
<dbReference type="RefSeq" id="WP_308453592.1">
    <property type="nucleotide sequence ID" value="NZ_JAJEQR010000021.1"/>
</dbReference>
<evidence type="ECO:0000313" key="6">
    <source>
        <dbReference type="EMBL" id="MCC2231059.1"/>
    </source>
</evidence>
<dbReference type="Pfam" id="PF02230">
    <property type="entry name" value="Abhydrolase_2"/>
    <property type="match status" value="1"/>
</dbReference>
<dbReference type="SUPFAM" id="SSF53474">
    <property type="entry name" value="alpha/beta-Hydrolases"/>
    <property type="match status" value="1"/>
</dbReference>
<protein>
    <submittedName>
        <fullName evidence="6">Prolyl oligopeptidase family serine peptidase</fullName>
    </submittedName>
</protein>